<dbReference type="AlphaFoldDB" id="A0A8J3N291"/>
<sequence>MKDIPWYQAFFGKDYLRIYAPFLPPEKTAREVADILALLDLPEGSRILDLCCGNGRHAIPLAQQGYQVSGLDLSEPLLEKAVAEAEEQGVTIRWLRSDMRNIPFKNEFDAIINVFTSFGYFENEDEDLRVLQQVYQALKPQGLFLLETVYQPRVMRAFTPHGLTRYDDGLIVLEERYIDLLTSRNEVRITMLDAEGRRKEHKHSMRIYTLTELIHMLSSVGMPVQAYYGGLDASALTMDSRLVIISQKVI</sequence>
<keyword evidence="4" id="KW-1185">Reference proteome</keyword>
<feature type="domain" description="Methyltransferase" evidence="2">
    <location>
        <begin position="47"/>
        <end position="142"/>
    </location>
</feature>
<protein>
    <submittedName>
        <fullName evidence="3">Methyltransferase type 11</fullName>
    </submittedName>
</protein>
<dbReference type="CDD" id="cd02440">
    <property type="entry name" value="AdoMet_MTases"/>
    <property type="match status" value="1"/>
</dbReference>
<keyword evidence="3" id="KW-0489">Methyltransferase</keyword>
<dbReference type="RefSeq" id="WP_220206590.1">
    <property type="nucleotide sequence ID" value="NZ_BNJK01000001.1"/>
</dbReference>
<dbReference type="PANTHER" id="PTHR43861">
    <property type="entry name" value="TRANS-ACONITATE 2-METHYLTRANSFERASE-RELATED"/>
    <property type="match status" value="1"/>
</dbReference>
<accession>A0A8J3N291</accession>
<dbReference type="InterPro" id="IPR029063">
    <property type="entry name" value="SAM-dependent_MTases_sf"/>
</dbReference>
<gene>
    <name evidence="3" type="ORF">KSF_059820</name>
</gene>
<dbReference type="Pfam" id="PF13649">
    <property type="entry name" value="Methyltransf_25"/>
    <property type="match status" value="1"/>
</dbReference>
<dbReference type="GO" id="GO:0032259">
    <property type="term" value="P:methylation"/>
    <property type="evidence" value="ECO:0007669"/>
    <property type="project" value="UniProtKB-KW"/>
</dbReference>
<organism evidence="3 4">
    <name type="scientific">Reticulibacter mediterranei</name>
    <dbReference type="NCBI Taxonomy" id="2778369"/>
    <lineage>
        <taxon>Bacteria</taxon>
        <taxon>Bacillati</taxon>
        <taxon>Chloroflexota</taxon>
        <taxon>Ktedonobacteria</taxon>
        <taxon>Ktedonobacterales</taxon>
        <taxon>Reticulibacteraceae</taxon>
        <taxon>Reticulibacter</taxon>
    </lineage>
</organism>
<comment type="caution">
    <text evidence="3">The sequence shown here is derived from an EMBL/GenBank/DDBJ whole genome shotgun (WGS) entry which is preliminary data.</text>
</comment>
<dbReference type="Proteomes" id="UP000597444">
    <property type="component" value="Unassembled WGS sequence"/>
</dbReference>
<evidence type="ECO:0000313" key="4">
    <source>
        <dbReference type="Proteomes" id="UP000597444"/>
    </source>
</evidence>
<evidence type="ECO:0000313" key="3">
    <source>
        <dbReference type="EMBL" id="GHO95934.1"/>
    </source>
</evidence>
<dbReference type="EMBL" id="BNJK01000001">
    <property type="protein sequence ID" value="GHO95934.1"/>
    <property type="molecule type" value="Genomic_DNA"/>
</dbReference>
<dbReference type="Gene3D" id="3.40.50.150">
    <property type="entry name" value="Vaccinia Virus protein VP39"/>
    <property type="match status" value="1"/>
</dbReference>
<keyword evidence="1" id="KW-0808">Transferase</keyword>
<evidence type="ECO:0000256" key="1">
    <source>
        <dbReference type="ARBA" id="ARBA00022679"/>
    </source>
</evidence>
<dbReference type="InterPro" id="IPR041698">
    <property type="entry name" value="Methyltransf_25"/>
</dbReference>
<reference evidence="3" key="1">
    <citation type="submission" date="2020-10" db="EMBL/GenBank/DDBJ databases">
        <title>Taxonomic study of unclassified bacteria belonging to the class Ktedonobacteria.</title>
        <authorList>
            <person name="Yabe S."/>
            <person name="Wang C.M."/>
            <person name="Zheng Y."/>
            <person name="Sakai Y."/>
            <person name="Cavaletti L."/>
            <person name="Monciardini P."/>
            <person name="Donadio S."/>
        </authorList>
    </citation>
    <scope>NUCLEOTIDE SEQUENCE</scope>
    <source>
        <strain evidence="3">ID150040</strain>
    </source>
</reference>
<dbReference type="SUPFAM" id="SSF53335">
    <property type="entry name" value="S-adenosyl-L-methionine-dependent methyltransferases"/>
    <property type="match status" value="1"/>
</dbReference>
<dbReference type="GO" id="GO:0008168">
    <property type="term" value="F:methyltransferase activity"/>
    <property type="evidence" value="ECO:0007669"/>
    <property type="project" value="UniProtKB-KW"/>
</dbReference>
<proteinExistence type="predicted"/>
<name>A0A8J3N291_9CHLR</name>
<dbReference type="Gene3D" id="2.20.25.110">
    <property type="entry name" value="S-adenosyl-L-methionine-dependent methyltransferases"/>
    <property type="match status" value="1"/>
</dbReference>
<evidence type="ECO:0000259" key="2">
    <source>
        <dbReference type="Pfam" id="PF13649"/>
    </source>
</evidence>